<reference evidence="2 3" key="1">
    <citation type="journal article" date="2010" name="Cell">
        <title>The genome of Naegleria gruberi illuminates early eukaryotic versatility.</title>
        <authorList>
            <person name="Fritz-Laylin L.K."/>
            <person name="Prochnik S.E."/>
            <person name="Ginger M.L."/>
            <person name="Dacks J.B."/>
            <person name="Carpenter M.L."/>
            <person name="Field M.C."/>
            <person name="Kuo A."/>
            <person name="Paredez A."/>
            <person name="Chapman J."/>
            <person name="Pham J."/>
            <person name="Shu S."/>
            <person name="Neupane R."/>
            <person name="Cipriano M."/>
            <person name="Mancuso J."/>
            <person name="Tu H."/>
            <person name="Salamov A."/>
            <person name="Lindquist E."/>
            <person name="Shapiro H."/>
            <person name="Lucas S."/>
            <person name="Grigoriev I.V."/>
            <person name="Cande W.Z."/>
            <person name="Fulton C."/>
            <person name="Rokhsar D.S."/>
            <person name="Dawson S.C."/>
        </authorList>
    </citation>
    <scope>NUCLEOTIDE SEQUENCE [LARGE SCALE GENOMIC DNA]</scope>
    <source>
        <strain evidence="2 3">NEG-M</strain>
    </source>
</reference>
<dbReference type="InParanoid" id="D2VCT2"/>
<dbReference type="VEuPathDB" id="AmoebaDB:NAEGRDRAFT_48503"/>
<dbReference type="GeneID" id="8857366"/>
<dbReference type="EMBL" id="GG738863">
    <property type="protein sequence ID" value="EFC45474.1"/>
    <property type="molecule type" value="Genomic_DNA"/>
</dbReference>
<feature type="domain" description="DUF4116" evidence="1">
    <location>
        <begin position="143"/>
        <end position="187"/>
    </location>
</feature>
<name>D2VCT2_NAEGR</name>
<dbReference type="InterPro" id="IPR025197">
    <property type="entry name" value="DUF4116"/>
</dbReference>
<feature type="domain" description="DUF4116" evidence="1">
    <location>
        <begin position="92"/>
        <end position="141"/>
    </location>
</feature>
<dbReference type="AlphaFoldDB" id="D2VCT2"/>
<evidence type="ECO:0000313" key="2">
    <source>
        <dbReference type="EMBL" id="EFC45474.1"/>
    </source>
</evidence>
<dbReference type="KEGG" id="ngr:NAEGRDRAFT_48503"/>
<protein>
    <submittedName>
        <fullName evidence="2">Predicted protein</fullName>
    </submittedName>
</protein>
<evidence type="ECO:0000259" key="1">
    <source>
        <dbReference type="Pfam" id="PF13475"/>
    </source>
</evidence>
<sequence>MQKAVDDLIIHTQSSNNSENDETGEEITSQPLTINLLEEHYKLTIREKMDRFQKREILLEAIKKYNSLASFSFLIGKTAWEYRDLSKEFLADRQVVIEGLKKSVYTYSEVSDELKRDREVILASVEGDIIDGFSLVPDDLRGDREFVCKVLEKSAFSLKYASEELRNDEEVVLNAIKTSGLALQFASNRLKRDRDLAIKAIKGRAEVMEYIDSDIINSLLNDRNCLEDILSENPYALRDFIFQARRVNVPGMENDRDLFRIAFQKTKEEKFYHIMGRELREDKTFILELLDITKEIYRYLSVELKNDQEIKDKAEV</sequence>
<dbReference type="Proteomes" id="UP000006671">
    <property type="component" value="Unassembled WGS sequence"/>
</dbReference>
<organism evidence="3">
    <name type="scientific">Naegleria gruberi</name>
    <name type="common">Amoeba</name>
    <dbReference type="NCBI Taxonomy" id="5762"/>
    <lineage>
        <taxon>Eukaryota</taxon>
        <taxon>Discoba</taxon>
        <taxon>Heterolobosea</taxon>
        <taxon>Tetramitia</taxon>
        <taxon>Eutetramitia</taxon>
        <taxon>Vahlkampfiidae</taxon>
        <taxon>Naegleria</taxon>
    </lineage>
</organism>
<evidence type="ECO:0000313" key="3">
    <source>
        <dbReference type="Proteomes" id="UP000006671"/>
    </source>
</evidence>
<keyword evidence="3" id="KW-1185">Reference proteome</keyword>
<gene>
    <name evidence="2" type="ORF">NAEGRDRAFT_48503</name>
</gene>
<accession>D2VCT2</accession>
<dbReference type="Pfam" id="PF13475">
    <property type="entry name" value="DUF4116"/>
    <property type="match status" value="2"/>
</dbReference>
<proteinExistence type="predicted"/>
<dbReference type="RefSeq" id="XP_002678218.1">
    <property type="nucleotide sequence ID" value="XM_002678172.1"/>
</dbReference>